<comment type="pathway">
    <text evidence="1">Glycerolipid metabolism; triacylglycerol biosynthesis.</text>
</comment>
<dbReference type="Gene3D" id="3.30.559.10">
    <property type="entry name" value="Chloramphenicol acetyltransferase-like domain"/>
    <property type="match status" value="1"/>
</dbReference>
<dbReference type="InterPro" id="IPR045034">
    <property type="entry name" value="O-acyltransferase_WSD1-like"/>
</dbReference>
<comment type="pathway">
    <text evidence="2">Lipid metabolism.</text>
</comment>
<dbReference type="AlphaFoldDB" id="A0A934NTN0"/>
<dbReference type="Pfam" id="PF03007">
    <property type="entry name" value="WS_DGAT_cat"/>
    <property type="match status" value="1"/>
</dbReference>
<dbReference type="GO" id="GO:0006071">
    <property type="term" value="P:glycerol metabolic process"/>
    <property type="evidence" value="ECO:0007669"/>
    <property type="project" value="UniProtKB-KW"/>
</dbReference>
<keyword evidence="9" id="KW-0012">Acyltransferase</keyword>
<sequence length="478" mass="52175">MTQSDFFSWNMEQDPVLRSTIVAIVVLDKTPDWDRFVTMMDRATRVVPNFRHKLVPARFGWAPPHWVVDPDFDLSWHLRHLALPEPADLDAVLEVARRCGMEAFDGDRPLWQFTLLDCLAYGKAALVLKVHHSLTDGIGGIRIAAEIVDFAREGTDRGPLPDSPRATSMNALADTVQWDLETGAELARKGVTAIVPTVRRALLNPFRTVQAAASTAIAVVRFARPIPNTFSPVMTQRSLQRRFAVIDVPVAEFHQASRRAGSSINDAFLAALLLGLSKYHDLHHVEVDQLRVTVPVNLRTEADRIGGNRITLVRLALPANVSDPAELMHRISKLIDTLRHDPAVPLSNAIAGAVNLLPTSYLASVFKHVDFIASNVPGSPVPMYVAGAEIERYYAFGPTLGTALNVTLMSHNGTCCVGINADTASVPDLSVMIECLMAGFHSVLAVGTEASFAKTDLTPSWGSRGVVGPGRPETANRR</sequence>
<evidence type="ECO:0000256" key="1">
    <source>
        <dbReference type="ARBA" id="ARBA00004771"/>
    </source>
</evidence>
<gene>
    <name evidence="13" type="ORF">JGU71_20680</name>
</gene>
<evidence type="ECO:0000256" key="3">
    <source>
        <dbReference type="ARBA" id="ARBA00009587"/>
    </source>
</evidence>
<evidence type="ECO:0000256" key="5">
    <source>
        <dbReference type="ARBA" id="ARBA00022516"/>
    </source>
</evidence>
<dbReference type="EC" id="2.3.1.20" evidence="4"/>
<dbReference type="Proteomes" id="UP000655868">
    <property type="component" value="Unassembled WGS sequence"/>
</dbReference>
<keyword evidence="7" id="KW-0319">Glycerol metabolism</keyword>
<name>A0A934NTN0_9NOCA</name>
<evidence type="ECO:0000313" key="13">
    <source>
        <dbReference type="EMBL" id="MBJ8341304.1"/>
    </source>
</evidence>
<protein>
    <recommendedName>
        <fullName evidence="4">diacylglycerol O-acyltransferase</fullName>
        <ecNumber evidence="4">2.3.1.20</ecNumber>
    </recommendedName>
</protein>
<evidence type="ECO:0000256" key="6">
    <source>
        <dbReference type="ARBA" id="ARBA00022679"/>
    </source>
</evidence>
<dbReference type="GO" id="GO:0005886">
    <property type="term" value="C:plasma membrane"/>
    <property type="evidence" value="ECO:0007669"/>
    <property type="project" value="TreeGrafter"/>
</dbReference>
<evidence type="ECO:0000256" key="9">
    <source>
        <dbReference type="ARBA" id="ARBA00023315"/>
    </source>
</evidence>
<dbReference type="InterPro" id="IPR023213">
    <property type="entry name" value="CAT-like_dom_sf"/>
</dbReference>
<dbReference type="GO" id="GO:0004144">
    <property type="term" value="F:diacylglycerol O-acyltransferase activity"/>
    <property type="evidence" value="ECO:0007669"/>
    <property type="project" value="UniProtKB-EC"/>
</dbReference>
<evidence type="ECO:0000256" key="10">
    <source>
        <dbReference type="ARBA" id="ARBA00048109"/>
    </source>
</evidence>
<evidence type="ECO:0000259" key="11">
    <source>
        <dbReference type="Pfam" id="PF03007"/>
    </source>
</evidence>
<dbReference type="PANTHER" id="PTHR31650:SF1">
    <property type="entry name" value="WAX ESTER SYNTHASE_DIACYLGLYCEROL ACYLTRANSFERASE 4-RELATED"/>
    <property type="match status" value="1"/>
</dbReference>
<dbReference type="PANTHER" id="PTHR31650">
    <property type="entry name" value="O-ACYLTRANSFERASE (WSD1-LIKE) FAMILY PROTEIN"/>
    <property type="match status" value="1"/>
</dbReference>
<comment type="similarity">
    <text evidence="3">Belongs to the long-chain O-acyltransferase family.</text>
</comment>
<dbReference type="InterPro" id="IPR009721">
    <property type="entry name" value="O-acyltransferase_WSD1_C"/>
</dbReference>
<dbReference type="EMBL" id="JAEMNV010000007">
    <property type="protein sequence ID" value="MBJ8341304.1"/>
    <property type="molecule type" value="Genomic_DNA"/>
</dbReference>
<evidence type="ECO:0000313" key="14">
    <source>
        <dbReference type="Proteomes" id="UP000655868"/>
    </source>
</evidence>
<accession>A0A934NTN0</accession>
<dbReference type="RefSeq" id="WP_199706191.1">
    <property type="nucleotide sequence ID" value="NZ_JAEMNV010000007.1"/>
</dbReference>
<evidence type="ECO:0000256" key="8">
    <source>
        <dbReference type="ARBA" id="ARBA00023098"/>
    </source>
</evidence>
<organism evidence="13 14">
    <name type="scientific">Antrihabitans stalagmiti</name>
    <dbReference type="NCBI Taxonomy" id="2799499"/>
    <lineage>
        <taxon>Bacteria</taxon>
        <taxon>Bacillati</taxon>
        <taxon>Actinomycetota</taxon>
        <taxon>Actinomycetes</taxon>
        <taxon>Mycobacteriales</taxon>
        <taxon>Nocardiaceae</taxon>
        <taxon>Antrihabitans</taxon>
    </lineage>
</organism>
<dbReference type="GO" id="GO:0051701">
    <property type="term" value="P:biological process involved in interaction with host"/>
    <property type="evidence" value="ECO:0007669"/>
    <property type="project" value="TreeGrafter"/>
</dbReference>
<feature type="domain" description="O-acyltransferase WSD1 C-terminal" evidence="12">
    <location>
        <begin position="307"/>
        <end position="441"/>
    </location>
</feature>
<dbReference type="Pfam" id="PF06974">
    <property type="entry name" value="WS_DGAT_C"/>
    <property type="match status" value="1"/>
</dbReference>
<reference evidence="13" key="1">
    <citation type="submission" date="2020-12" db="EMBL/GenBank/DDBJ databases">
        <title>Antrihabitans popcorni sp. nov. and Antrihabitans auranticaus sp. nov., isolated from a larva cave.</title>
        <authorList>
            <person name="Lee S.D."/>
            <person name="Kim I.S."/>
        </authorList>
    </citation>
    <scope>NUCLEOTIDE SEQUENCE</scope>
    <source>
        <strain evidence="13">YC3-6</strain>
    </source>
</reference>
<comment type="caution">
    <text evidence="13">The sequence shown here is derived from an EMBL/GenBank/DDBJ whole genome shotgun (WGS) entry which is preliminary data.</text>
</comment>
<keyword evidence="14" id="KW-1185">Reference proteome</keyword>
<dbReference type="GO" id="GO:0001666">
    <property type="term" value="P:response to hypoxia"/>
    <property type="evidence" value="ECO:0007669"/>
    <property type="project" value="TreeGrafter"/>
</dbReference>
<dbReference type="SUPFAM" id="SSF52777">
    <property type="entry name" value="CoA-dependent acyltransferases"/>
    <property type="match status" value="2"/>
</dbReference>
<keyword evidence="6" id="KW-0808">Transferase</keyword>
<keyword evidence="8" id="KW-0443">Lipid metabolism</keyword>
<feature type="domain" description="O-acyltransferase WSD1-like N-terminal" evidence="11">
    <location>
        <begin position="2"/>
        <end position="267"/>
    </location>
</feature>
<evidence type="ECO:0000256" key="7">
    <source>
        <dbReference type="ARBA" id="ARBA00022798"/>
    </source>
</evidence>
<evidence type="ECO:0000256" key="2">
    <source>
        <dbReference type="ARBA" id="ARBA00005189"/>
    </source>
</evidence>
<comment type="catalytic activity">
    <reaction evidence="10">
        <text>an acyl-CoA + a 1,2-diacyl-sn-glycerol = a triacyl-sn-glycerol + CoA</text>
        <dbReference type="Rhea" id="RHEA:10868"/>
        <dbReference type="ChEBI" id="CHEBI:17815"/>
        <dbReference type="ChEBI" id="CHEBI:57287"/>
        <dbReference type="ChEBI" id="CHEBI:58342"/>
        <dbReference type="ChEBI" id="CHEBI:64615"/>
        <dbReference type="EC" id="2.3.1.20"/>
    </reaction>
</comment>
<dbReference type="Gene3D" id="3.30.559.30">
    <property type="entry name" value="Nonribosomal peptide synthetase, condensation domain"/>
    <property type="match status" value="1"/>
</dbReference>
<dbReference type="GO" id="GO:0071731">
    <property type="term" value="P:response to nitric oxide"/>
    <property type="evidence" value="ECO:0007669"/>
    <property type="project" value="TreeGrafter"/>
</dbReference>
<evidence type="ECO:0000259" key="12">
    <source>
        <dbReference type="Pfam" id="PF06974"/>
    </source>
</evidence>
<dbReference type="GO" id="GO:0019432">
    <property type="term" value="P:triglyceride biosynthetic process"/>
    <property type="evidence" value="ECO:0007669"/>
    <property type="project" value="TreeGrafter"/>
</dbReference>
<keyword evidence="5" id="KW-0444">Lipid biosynthesis</keyword>
<proteinExistence type="inferred from homology"/>
<dbReference type="InterPro" id="IPR004255">
    <property type="entry name" value="O-acyltransferase_WSD1_N"/>
</dbReference>
<evidence type="ECO:0000256" key="4">
    <source>
        <dbReference type="ARBA" id="ARBA00013244"/>
    </source>
</evidence>